<name>A0A7Z7J303_XANCH</name>
<evidence type="ECO:0000256" key="1">
    <source>
        <dbReference type="SAM" id="MobiDB-lite"/>
    </source>
</evidence>
<gene>
    <name evidence="2" type="ORF">XFF6991_540042</name>
</gene>
<accession>A0A7Z7J303</accession>
<sequence>MTMALPPIGAMQTIDDALIELVVSPGPAALPEAVQTPDARTPRPPPWRAQAPRSLKT</sequence>
<dbReference type="EMBL" id="OCZC01000082">
    <property type="protein sequence ID" value="SOO26382.1"/>
    <property type="molecule type" value="Genomic_DNA"/>
</dbReference>
<proteinExistence type="predicted"/>
<feature type="compositionally biased region" description="Low complexity" evidence="1">
    <location>
        <begin position="48"/>
        <end position="57"/>
    </location>
</feature>
<dbReference type="AlphaFoldDB" id="A0A7Z7J303"/>
<organism evidence="2 3">
    <name type="scientific">Xanthomonas campestris pv. phaseoli</name>
    <dbReference type="NCBI Taxonomy" id="317013"/>
    <lineage>
        <taxon>Bacteria</taxon>
        <taxon>Pseudomonadati</taxon>
        <taxon>Pseudomonadota</taxon>
        <taxon>Gammaproteobacteria</taxon>
        <taxon>Lysobacterales</taxon>
        <taxon>Lysobacteraceae</taxon>
        <taxon>Xanthomonas</taxon>
    </lineage>
</organism>
<dbReference type="Proteomes" id="UP000234345">
    <property type="component" value="Unassembled WGS sequence"/>
</dbReference>
<feature type="region of interest" description="Disordered" evidence="1">
    <location>
        <begin position="30"/>
        <end position="57"/>
    </location>
</feature>
<protein>
    <submittedName>
        <fullName evidence="2">Uncharacterized protein</fullName>
    </submittedName>
</protein>
<reference evidence="2 3" key="1">
    <citation type="submission" date="2017-10" db="EMBL/GenBank/DDBJ databases">
        <authorList>
            <person name="Regsiter A."/>
            <person name="William W."/>
        </authorList>
    </citation>
    <scope>NUCLEOTIDE SEQUENCE [LARGE SCALE GENOMIC DNA]</scope>
    <source>
        <strain evidence="2 3">CFBP6991</strain>
    </source>
</reference>
<evidence type="ECO:0000313" key="3">
    <source>
        <dbReference type="Proteomes" id="UP000234345"/>
    </source>
</evidence>
<comment type="caution">
    <text evidence="2">The sequence shown here is derived from an EMBL/GenBank/DDBJ whole genome shotgun (WGS) entry which is preliminary data.</text>
</comment>
<evidence type="ECO:0000313" key="2">
    <source>
        <dbReference type="EMBL" id="SOO26382.1"/>
    </source>
</evidence>